<organism evidence="1 2">
    <name type="scientific">Meganyctiphanes norvegica</name>
    <name type="common">Northern krill</name>
    <name type="synonym">Thysanopoda norvegica</name>
    <dbReference type="NCBI Taxonomy" id="48144"/>
    <lineage>
        <taxon>Eukaryota</taxon>
        <taxon>Metazoa</taxon>
        <taxon>Ecdysozoa</taxon>
        <taxon>Arthropoda</taxon>
        <taxon>Crustacea</taxon>
        <taxon>Multicrustacea</taxon>
        <taxon>Malacostraca</taxon>
        <taxon>Eumalacostraca</taxon>
        <taxon>Eucarida</taxon>
        <taxon>Euphausiacea</taxon>
        <taxon>Euphausiidae</taxon>
        <taxon>Meganyctiphanes</taxon>
    </lineage>
</organism>
<evidence type="ECO:0000313" key="2">
    <source>
        <dbReference type="Proteomes" id="UP001497623"/>
    </source>
</evidence>
<comment type="caution">
    <text evidence="1">The sequence shown here is derived from an EMBL/GenBank/DDBJ whole genome shotgun (WGS) entry which is preliminary data.</text>
</comment>
<gene>
    <name evidence="1" type="ORF">MNOR_LOCUS36146</name>
</gene>
<name>A0AAV2SGV2_MEGNR</name>
<keyword evidence="2" id="KW-1185">Reference proteome</keyword>
<evidence type="ECO:0000313" key="1">
    <source>
        <dbReference type="EMBL" id="CAL4187036.1"/>
    </source>
</evidence>
<feature type="non-terminal residue" evidence="1">
    <location>
        <position position="1"/>
    </location>
</feature>
<feature type="non-terminal residue" evidence="1">
    <location>
        <position position="102"/>
    </location>
</feature>
<dbReference type="EMBL" id="CAXKWB010063938">
    <property type="protein sequence ID" value="CAL4187036.1"/>
    <property type="molecule type" value="Genomic_DNA"/>
</dbReference>
<proteinExistence type="predicted"/>
<dbReference type="Proteomes" id="UP001497623">
    <property type="component" value="Unassembled WGS sequence"/>
</dbReference>
<sequence>VILATKMSTVNYKLWTSYIDIDNNYRFQFCGTWRWTNESVSLPSQVRRTAWTQESGNLGGREIKAVAVDLWPFFTVNQLPSGEWEPVSGVDYTILKTLAQNM</sequence>
<dbReference type="AlphaFoldDB" id="A0AAV2SGV2"/>
<protein>
    <submittedName>
        <fullName evidence="1">Uncharacterized protein</fullName>
    </submittedName>
</protein>
<accession>A0AAV2SGV2</accession>
<reference evidence="1 2" key="1">
    <citation type="submission" date="2024-05" db="EMBL/GenBank/DDBJ databases">
        <authorList>
            <person name="Wallberg A."/>
        </authorList>
    </citation>
    <scope>NUCLEOTIDE SEQUENCE [LARGE SCALE GENOMIC DNA]</scope>
</reference>